<evidence type="ECO:0008006" key="4">
    <source>
        <dbReference type="Google" id="ProtNLM"/>
    </source>
</evidence>
<gene>
    <name evidence="2" type="ORF">M569_05158</name>
</gene>
<dbReference type="OrthoDB" id="767702at2759"/>
<dbReference type="Proteomes" id="UP000015453">
    <property type="component" value="Unassembled WGS sequence"/>
</dbReference>
<feature type="compositionally biased region" description="Polar residues" evidence="1">
    <location>
        <begin position="580"/>
        <end position="590"/>
    </location>
</feature>
<evidence type="ECO:0000256" key="1">
    <source>
        <dbReference type="SAM" id="MobiDB-lite"/>
    </source>
</evidence>
<feature type="non-terminal residue" evidence="2">
    <location>
        <position position="652"/>
    </location>
</feature>
<dbReference type="SUPFAM" id="SSF46565">
    <property type="entry name" value="Chaperone J-domain"/>
    <property type="match status" value="1"/>
</dbReference>
<feature type="non-terminal residue" evidence="2">
    <location>
        <position position="1"/>
    </location>
</feature>
<proteinExistence type="predicted"/>
<comment type="caution">
    <text evidence="2">The sequence shown here is derived from an EMBL/GenBank/DDBJ whole genome shotgun (WGS) entry which is preliminary data.</text>
</comment>
<dbReference type="InterPro" id="IPR052448">
    <property type="entry name" value="DnaJ_C16_autophagy_reg"/>
</dbReference>
<reference evidence="2 3" key="1">
    <citation type="journal article" date="2013" name="BMC Genomics">
        <title>The miniature genome of a carnivorous plant Genlisea aurea contains a low number of genes and short non-coding sequences.</title>
        <authorList>
            <person name="Leushkin E.V."/>
            <person name="Sutormin R.A."/>
            <person name="Nabieva E.R."/>
            <person name="Penin A.A."/>
            <person name="Kondrashov A.S."/>
            <person name="Logacheva M.D."/>
        </authorList>
    </citation>
    <scope>NUCLEOTIDE SEQUENCE [LARGE SCALE GENOMIC DNA]</scope>
</reference>
<evidence type="ECO:0000313" key="3">
    <source>
        <dbReference type="Proteomes" id="UP000015453"/>
    </source>
</evidence>
<keyword evidence="3" id="KW-1185">Reference proteome</keyword>
<dbReference type="PANTHER" id="PTHR44303:SF2">
    <property type="entry name" value="DNAJ HOMOLOG SUBFAMILY C MEMBER 16"/>
    <property type="match status" value="1"/>
</dbReference>
<organism evidence="2 3">
    <name type="scientific">Genlisea aurea</name>
    <dbReference type="NCBI Taxonomy" id="192259"/>
    <lineage>
        <taxon>Eukaryota</taxon>
        <taxon>Viridiplantae</taxon>
        <taxon>Streptophyta</taxon>
        <taxon>Embryophyta</taxon>
        <taxon>Tracheophyta</taxon>
        <taxon>Spermatophyta</taxon>
        <taxon>Magnoliopsida</taxon>
        <taxon>eudicotyledons</taxon>
        <taxon>Gunneridae</taxon>
        <taxon>Pentapetalae</taxon>
        <taxon>asterids</taxon>
        <taxon>lamiids</taxon>
        <taxon>Lamiales</taxon>
        <taxon>Lentibulariaceae</taxon>
        <taxon>Genlisea</taxon>
    </lineage>
</organism>
<evidence type="ECO:0000313" key="2">
    <source>
        <dbReference type="EMBL" id="EPS69605.1"/>
    </source>
</evidence>
<name>S8CS14_9LAMI</name>
<protein>
    <recommendedName>
        <fullName evidence="4">J domain-containing protein</fullName>
    </recommendedName>
</protein>
<dbReference type="InterPro" id="IPR036869">
    <property type="entry name" value="J_dom_sf"/>
</dbReference>
<accession>S8CS14</accession>
<feature type="region of interest" description="Disordered" evidence="1">
    <location>
        <begin position="580"/>
        <end position="600"/>
    </location>
</feature>
<sequence length="652" mass="74075">SIKSTLKAYSLPIILLAAALFFQLVVLPRNYPPSYYDGQSYTVPNQFYPYLVSEFWRVMIFTVLGIPRYSSVEQVIQAYENINAKWYSNILFQVQYAYELLTNEYTKRDYDVYNIDEHSHLLEKVKESNLGKHISGIDLPLIKLTPFDPADRDVALISSENFLSKFEDDKALLIQIISFGSSRSAQLSNIWKRAVYLLNDIVNSGVVELADVNLVGYLAERKPRGQPFFRKGLPAFVAFPAGCKSSSCLLRFDGDPSVDSITDWVATEILNLPRIPYYSKDSLVQKFLGKSKPHQVKVILISKTGERASPFVRQASKNYLNHMKFALALWKEEDSAFWLRMFGVDSPPAIVILKDPGVEPVVYRGKSKRSVNASMFSDVLAKNKHFVLPQLRNLTSAELGCDARGYSRSGRDTKIWYCAIVTGRPSLELNRMRETMRRVQEKLLSNESEDPRLASASLALREKRLTFAWLDGESQNRYCFFHIHSEDSFETCGPRRGINDVARLFIVRFERNDEEEENSEPPTTAATRRHERNVFFASWHQPEEAAADPTSSLVAKYNGSNDVSEMTTWISQTVRDGDSRNISPFRTTTPPLVPEDNGETWTKSSKKLIGIPSVARSFVSGGYDRLTDPRIGPSLLLVALLAFGRIWLNRSR</sequence>
<dbReference type="PANTHER" id="PTHR44303">
    <property type="entry name" value="DNAJ HOMOLOG SUBFAMILY C MEMBER 16"/>
    <property type="match status" value="1"/>
</dbReference>
<dbReference type="AlphaFoldDB" id="S8CS14"/>
<dbReference type="EMBL" id="AUSU01002048">
    <property type="protein sequence ID" value="EPS69605.1"/>
    <property type="molecule type" value="Genomic_DNA"/>
</dbReference>